<evidence type="ECO:0000256" key="3">
    <source>
        <dbReference type="ARBA" id="ARBA00022670"/>
    </source>
</evidence>
<dbReference type="SUPFAM" id="SSF53474">
    <property type="entry name" value="alpha/beta-Hydrolases"/>
    <property type="match status" value="2"/>
</dbReference>
<evidence type="ECO:0000256" key="2">
    <source>
        <dbReference type="ARBA" id="ARBA00022645"/>
    </source>
</evidence>
<evidence type="ECO:0000256" key="5">
    <source>
        <dbReference type="ARBA" id="ARBA00022801"/>
    </source>
</evidence>
<dbReference type="EC" id="3.4.16.-" evidence="7"/>
<dbReference type="InterPro" id="IPR001563">
    <property type="entry name" value="Peptidase_S10"/>
</dbReference>
<evidence type="ECO:0000256" key="6">
    <source>
        <dbReference type="ARBA" id="ARBA00023180"/>
    </source>
</evidence>
<dbReference type="PROSITE" id="PS00560">
    <property type="entry name" value="CARBOXYPEPT_SER_HIS"/>
    <property type="match status" value="2"/>
</dbReference>
<keyword evidence="5 7" id="KW-0378">Hydrolase</keyword>
<dbReference type="Gene3D" id="3.40.50.1820">
    <property type="entry name" value="alpha/beta hydrolase"/>
    <property type="match status" value="3"/>
</dbReference>
<dbReference type="PANTHER" id="PTHR11802:SF472">
    <property type="entry name" value="SERINE CARBOXYPEPTIDASE CPVL-RELATED"/>
    <property type="match status" value="1"/>
</dbReference>
<dbReference type="EMBL" id="OC000116">
    <property type="protein sequence ID" value="CAD7256189.1"/>
    <property type="molecule type" value="Genomic_DNA"/>
</dbReference>
<keyword evidence="2 7" id="KW-0121">Carboxypeptidase</keyword>
<dbReference type="InterPro" id="IPR033124">
    <property type="entry name" value="Ser_caboxypep_his_AS"/>
</dbReference>
<organism evidence="8">
    <name type="scientific">Timema shepardi</name>
    <name type="common">Walking stick</name>
    <dbReference type="NCBI Taxonomy" id="629360"/>
    <lineage>
        <taxon>Eukaryota</taxon>
        <taxon>Metazoa</taxon>
        <taxon>Ecdysozoa</taxon>
        <taxon>Arthropoda</taxon>
        <taxon>Hexapoda</taxon>
        <taxon>Insecta</taxon>
        <taxon>Pterygota</taxon>
        <taxon>Neoptera</taxon>
        <taxon>Polyneoptera</taxon>
        <taxon>Phasmatodea</taxon>
        <taxon>Timematodea</taxon>
        <taxon>Timematoidea</taxon>
        <taxon>Timematidae</taxon>
        <taxon>Timema</taxon>
    </lineage>
</organism>
<evidence type="ECO:0000256" key="4">
    <source>
        <dbReference type="ARBA" id="ARBA00022729"/>
    </source>
</evidence>
<dbReference type="Pfam" id="PF00450">
    <property type="entry name" value="Peptidase_S10"/>
    <property type="match status" value="2"/>
</dbReference>
<keyword evidence="3 7" id="KW-0645">Protease</keyword>
<dbReference type="GO" id="GO:0004185">
    <property type="term" value="F:serine-type carboxypeptidase activity"/>
    <property type="evidence" value="ECO:0007669"/>
    <property type="project" value="UniProtKB-UniRule"/>
</dbReference>
<evidence type="ECO:0000256" key="7">
    <source>
        <dbReference type="RuleBase" id="RU361156"/>
    </source>
</evidence>
<keyword evidence="4" id="KW-0732">Signal</keyword>
<dbReference type="GO" id="GO:0006508">
    <property type="term" value="P:proteolysis"/>
    <property type="evidence" value="ECO:0007669"/>
    <property type="project" value="UniProtKB-KW"/>
</dbReference>
<reference evidence="8" key="1">
    <citation type="submission" date="2020-11" db="EMBL/GenBank/DDBJ databases">
        <authorList>
            <person name="Tran Van P."/>
        </authorList>
    </citation>
    <scope>NUCLEOTIDE SEQUENCE</scope>
</reference>
<dbReference type="PROSITE" id="PS00131">
    <property type="entry name" value="CARBOXYPEPT_SER_SER"/>
    <property type="match status" value="2"/>
</dbReference>
<dbReference type="PRINTS" id="PR00724">
    <property type="entry name" value="CRBOXYPTASEC"/>
</dbReference>
<accession>A0A7R9AM23</accession>
<proteinExistence type="inferred from homology"/>
<dbReference type="InterPro" id="IPR029058">
    <property type="entry name" value="AB_hydrolase_fold"/>
</dbReference>
<comment type="similarity">
    <text evidence="1 7">Belongs to the peptidase S10 family.</text>
</comment>
<gene>
    <name evidence="8" type="ORF">TSIB3V08_LOCUS478</name>
</gene>
<sequence>MASATEKTSRYHRRVIVDKTTHVVSRVLFFGGNLSRSRLFDRRMCERSYIQPAGPAARMLLDLFWGYAFLTLENRPTESVPTTTTTTDCLSVMNNAQHLPNVEITTPPFPVKGTTPQYLAKTPIPYTNKKLSFTTPVAKTLSIIEKKWHLDTEIEPRRFDSSRHYANTELSRNRPVPRDVNPHFCGGGVENHLGKTTPSSPDRDLNLDLPILSSRAQHDKRVNQLRHRGGLIADITASYYLFISVSYEESTKSEFQSPNQLYIFLPQLRSEAEGRGLGGERGKQVTGTWFNPRREYRAVPKEKIIKICTSALRSIGCARQTHKTVLSTHAWRIVNTEYLALCSNHFGGIRLKLNHICGYGNEKGMGKVELEEVNPYLCEGRVENHLGKTTPSSPDRESNLDFPSSAVELNTTSALANYTTEAADRDFKTDIPVIDSLVTLVYCKSDVLDHASNKAATMVSPSIILFLALLGVGLGRQRFPKNYLLRHEASPVKQRPPLGDVGDKLILTPYLQGGQIEEAQQLSRVQGAPFPEDIPSYSGFLTVNEKYDSNMFFWFFPAQYNYEEAPVLLWLQGGPGSSSLYGLFTEVGPYTVAKDNINLVENPFSYHKNHSLIFIDNPVGAGFSYTNSTEGYVKNQTQVGDQLYSAIVQLFTLFPELQDRDFFITGESYAGLVIGDGFTDPLTILNYSDLVYELGLVDNNTWAQMKTAEDDGRKNIANKNYSEAFNGFSDSLGIFEYASFVSEYNVLYFGDEESGGDYEEFLQSDTVRQAIHVGDQTYLDESDTVYAELLGEFMVSVKPWVEELLDSGYRVVFYNGQMDVICGYPLLVKLFQSLDFNSAQEYATASRNLWEVNRLIAGYTKSAGNFTEILVRNAGHFVPTDQPEFAFDLIYKAIYPKNYWLRDNEPVTTKSPPPEDVGDKLILTPYLRSGKIQEAQKLSRVLGAPFPDDIPSYSGFFTVNEKYDSNLFFWFFPAQYSYMEAPVLLWLQGGPGTTSLYGLFKEMGPFTVAKDNINLVENPFSYHKNHSLLFIDNPVGAGFSYTNATEGYVRNQTQIGDQLYSAVVQFFTLFPELQNRDFFITGESYAGKYIPALGHAIHINNPTADLKIKLKGLVIGNGFTDPLTILNHGDYAYQLGLIDLNIWGEMKAVEDEAREYIANGNYYQAFCVSLLDQQSPYNVLYYKNDDSAGDFGVFVQSDPVRRAIHVGSQPFGENVLTVYNQLMDEYMVSVKPWVEELLDNGYRVFFYNGQLDYMCGYPMLLKLFQSLNFNSAQEYTTASRKLWTVSRVLAGYTKTAGNFTEILVRNSGHYVPYDQPEFAFDLIYRATRNTFHTAINEQDN</sequence>
<dbReference type="PANTHER" id="PTHR11802">
    <property type="entry name" value="SERINE PROTEASE FAMILY S10 SERINE CARBOXYPEPTIDASE"/>
    <property type="match status" value="1"/>
</dbReference>
<evidence type="ECO:0000256" key="1">
    <source>
        <dbReference type="ARBA" id="ARBA00009431"/>
    </source>
</evidence>
<evidence type="ECO:0000313" key="8">
    <source>
        <dbReference type="EMBL" id="CAD7256189.1"/>
    </source>
</evidence>
<protein>
    <recommendedName>
        <fullName evidence="7">Carboxypeptidase</fullName>
        <ecNumber evidence="7">3.4.16.-</ecNumber>
    </recommendedName>
</protein>
<dbReference type="InterPro" id="IPR018202">
    <property type="entry name" value="Ser_caboxypep_ser_AS"/>
</dbReference>
<keyword evidence="6" id="KW-0325">Glycoprotein</keyword>
<name>A0A7R9AM23_TIMSH</name>